<dbReference type="GO" id="GO:0003700">
    <property type="term" value="F:DNA-binding transcription factor activity"/>
    <property type="evidence" value="ECO:0007669"/>
    <property type="project" value="InterPro"/>
</dbReference>
<dbReference type="AlphaFoldDB" id="A0A498D9Q6"/>
<dbReference type="InterPro" id="IPR014036">
    <property type="entry name" value="DeoR-like_C"/>
</dbReference>
<dbReference type="PANTHER" id="PTHR30363:SF56">
    <property type="entry name" value="TRANSCRIPTIONAL REGULATOR, DEOR FAMILY"/>
    <property type="match status" value="1"/>
</dbReference>
<dbReference type="InterPro" id="IPR001034">
    <property type="entry name" value="DeoR_HTH"/>
</dbReference>
<dbReference type="Pfam" id="PF08220">
    <property type="entry name" value="HTH_DeoR"/>
    <property type="match status" value="1"/>
</dbReference>
<evidence type="ECO:0000256" key="3">
    <source>
        <dbReference type="ARBA" id="ARBA00023163"/>
    </source>
</evidence>
<name>A0A498D9Q6_9BACI</name>
<comment type="caution">
    <text evidence="5">The sequence shown here is derived from an EMBL/GenBank/DDBJ whole genome shotgun (WGS) entry which is preliminary data.</text>
</comment>
<accession>A0A498D9Q6</accession>
<dbReference type="Pfam" id="PF00455">
    <property type="entry name" value="DeoRC"/>
    <property type="match status" value="1"/>
</dbReference>
<keyword evidence="1" id="KW-0805">Transcription regulation</keyword>
<feature type="domain" description="HTH deoR-type" evidence="4">
    <location>
        <begin position="3"/>
        <end position="58"/>
    </location>
</feature>
<dbReference type="InterPro" id="IPR036388">
    <property type="entry name" value="WH-like_DNA-bd_sf"/>
</dbReference>
<evidence type="ECO:0000313" key="6">
    <source>
        <dbReference type="Proteomes" id="UP000270219"/>
    </source>
</evidence>
<evidence type="ECO:0000259" key="4">
    <source>
        <dbReference type="PROSITE" id="PS51000"/>
    </source>
</evidence>
<dbReference type="InterPro" id="IPR018356">
    <property type="entry name" value="Tscrpt_reg_HTH_DeoR_CS"/>
</dbReference>
<dbReference type="Proteomes" id="UP000270219">
    <property type="component" value="Unassembled WGS sequence"/>
</dbReference>
<dbReference type="PROSITE" id="PS00894">
    <property type="entry name" value="HTH_DEOR_1"/>
    <property type="match status" value="1"/>
</dbReference>
<evidence type="ECO:0000256" key="2">
    <source>
        <dbReference type="ARBA" id="ARBA00023125"/>
    </source>
</evidence>
<proteinExistence type="predicted"/>
<dbReference type="GO" id="GO:0003677">
    <property type="term" value="F:DNA binding"/>
    <property type="evidence" value="ECO:0007669"/>
    <property type="project" value="UniProtKB-KW"/>
</dbReference>
<keyword evidence="6" id="KW-1185">Reference proteome</keyword>
<keyword evidence="3" id="KW-0804">Transcription</keyword>
<dbReference type="SUPFAM" id="SSF100950">
    <property type="entry name" value="NagB/RpiA/CoA transferase-like"/>
    <property type="match status" value="1"/>
</dbReference>
<dbReference type="Gene3D" id="1.10.10.10">
    <property type="entry name" value="Winged helix-like DNA-binding domain superfamily/Winged helix DNA-binding domain"/>
    <property type="match status" value="1"/>
</dbReference>
<organism evidence="5 6">
    <name type="scientific">Oceanobacillus piezotolerans</name>
    <dbReference type="NCBI Taxonomy" id="2448030"/>
    <lineage>
        <taxon>Bacteria</taxon>
        <taxon>Bacillati</taxon>
        <taxon>Bacillota</taxon>
        <taxon>Bacilli</taxon>
        <taxon>Bacillales</taxon>
        <taxon>Bacillaceae</taxon>
        <taxon>Oceanobacillus</taxon>
    </lineage>
</organism>
<keyword evidence="2" id="KW-0238">DNA-binding</keyword>
<dbReference type="PRINTS" id="PR00037">
    <property type="entry name" value="HTHLACR"/>
</dbReference>
<dbReference type="SUPFAM" id="SSF46785">
    <property type="entry name" value="Winged helix' DNA-binding domain"/>
    <property type="match status" value="1"/>
</dbReference>
<dbReference type="InterPro" id="IPR036390">
    <property type="entry name" value="WH_DNA-bd_sf"/>
</dbReference>
<dbReference type="EMBL" id="RCHR01000004">
    <property type="protein sequence ID" value="RLL43660.1"/>
    <property type="molecule type" value="Genomic_DNA"/>
</dbReference>
<dbReference type="RefSeq" id="WP_121523327.1">
    <property type="nucleotide sequence ID" value="NZ_RCHR01000004.1"/>
</dbReference>
<evidence type="ECO:0000313" key="5">
    <source>
        <dbReference type="EMBL" id="RLL43660.1"/>
    </source>
</evidence>
<sequence>MLTDERYAVILDRLKDHGIVKTQELMNLLHCSESTIRRDLDSLERSGKLKRIHGGAKRMYHLDEELSNQDKTTKNVQEKSNIGQLAASLVQPKDVIFIDAGTTTLALIEALKVGNITVVTNGIPQASLLAEKNIPTILIGGSMKMTTKAIIGETAVEQLKQYQFSKAFLGINGMDLEFGFTTPDPEEAAIKRLVIQKSASTYIVADETKWGKVNFVKVCNLEDVTIITNKTNDDYTAIKEKTTILEA</sequence>
<evidence type="ECO:0000256" key="1">
    <source>
        <dbReference type="ARBA" id="ARBA00023015"/>
    </source>
</evidence>
<dbReference type="SMART" id="SM01134">
    <property type="entry name" value="DeoRC"/>
    <property type="match status" value="1"/>
</dbReference>
<reference evidence="5 6" key="1">
    <citation type="submission" date="2018-10" db="EMBL/GenBank/DDBJ databases">
        <title>Oceanobacillus sp. YLB-02 draft genome.</title>
        <authorList>
            <person name="Yu L."/>
        </authorList>
    </citation>
    <scope>NUCLEOTIDE SEQUENCE [LARGE SCALE GENOMIC DNA]</scope>
    <source>
        <strain evidence="5 6">YLB-02</strain>
    </source>
</reference>
<dbReference type="PANTHER" id="PTHR30363">
    <property type="entry name" value="HTH-TYPE TRANSCRIPTIONAL REGULATOR SRLR-RELATED"/>
    <property type="match status" value="1"/>
</dbReference>
<gene>
    <name evidence="5" type="ORF">D8M04_12105</name>
</gene>
<dbReference type="SMART" id="SM00420">
    <property type="entry name" value="HTH_DEOR"/>
    <property type="match status" value="1"/>
</dbReference>
<dbReference type="InterPro" id="IPR037171">
    <property type="entry name" value="NagB/RpiA_transferase-like"/>
</dbReference>
<dbReference type="PROSITE" id="PS51000">
    <property type="entry name" value="HTH_DEOR_2"/>
    <property type="match status" value="1"/>
</dbReference>
<dbReference type="InterPro" id="IPR050313">
    <property type="entry name" value="Carb_Metab_HTH_regulators"/>
</dbReference>
<protein>
    <submittedName>
        <fullName evidence="5">DeoR/GlpR transcriptional regulator</fullName>
    </submittedName>
</protein>
<dbReference type="Gene3D" id="3.40.50.1360">
    <property type="match status" value="1"/>
</dbReference>
<dbReference type="OrthoDB" id="9797223at2"/>